<dbReference type="Pfam" id="PF13639">
    <property type="entry name" value="zf-RING_2"/>
    <property type="match status" value="1"/>
</dbReference>
<evidence type="ECO:0000313" key="3">
    <source>
        <dbReference type="EMBL" id="AFN83098.1"/>
    </source>
</evidence>
<keyword evidence="1" id="KW-0479">Metal-binding</keyword>
<evidence type="ECO:0000259" key="2">
    <source>
        <dbReference type="PROSITE" id="PS50089"/>
    </source>
</evidence>
<dbReference type="InterPro" id="IPR011047">
    <property type="entry name" value="Quinoprotein_ADH-like_sf"/>
</dbReference>
<dbReference type="AlphaFoldDB" id="I6ZIP7"/>
<dbReference type="InterPro" id="IPR001841">
    <property type="entry name" value="Znf_RING"/>
</dbReference>
<dbReference type="Proteomes" id="UP000010094">
    <property type="component" value="Chromosome VI"/>
</dbReference>
<proteinExistence type="predicted"/>
<name>I6ZIP7_ENCRO</name>
<dbReference type="HOGENOM" id="CLU_637927_0_0_1"/>
<gene>
    <name evidence="3" type="ordered locus">EROM_060030</name>
</gene>
<keyword evidence="1" id="KW-0863">Zinc-finger</keyword>
<dbReference type="RefSeq" id="XP_009264595.1">
    <property type="nucleotide sequence ID" value="XM_009266320.1"/>
</dbReference>
<keyword evidence="1" id="KW-0862">Zinc</keyword>
<dbReference type="EMBL" id="CP003523">
    <property type="protein sequence ID" value="AFN83098.1"/>
    <property type="molecule type" value="Genomic_DNA"/>
</dbReference>
<dbReference type="GO" id="GO:0016567">
    <property type="term" value="P:protein ubiquitination"/>
    <property type="evidence" value="ECO:0007669"/>
    <property type="project" value="InterPro"/>
</dbReference>
<dbReference type="KEGG" id="ero:EROM_060030"/>
<protein>
    <recommendedName>
        <fullName evidence="2">RING-type domain-containing protein</fullName>
    </recommendedName>
</protein>
<dbReference type="InterPro" id="IPR013083">
    <property type="entry name" value="Znf_RING/FYVE/PHD"/>
</dbReference>
<dbReference type="OrthoDB" id="8062037at2759"/>
<dbReference type="SUPFAM" id="SSF57850">
    <property type="entry name" value="RING/U-box"/>
    <property type="match status" value="1"/>
</dbReference>
<keyword evidence="4" id="KW-1185">Reference proteome</keyword>
<dbReference type="GO" id="GO:0004842">
    <property type="term" value="F:ubiquitin-protein transferase activity"/>
    <property type="evidence" value="ECO:0007669"/>
    <property type="project" value="InterPro"/>
</dbReference>
<dbReference type="Gene3D" id="3.30.40.10">
    <property type="entry name" value="Zinc/RING finger domain, C3HC4 (zinc finger)"/>
    <property type="match status" value="1"/>
</dbReference>
<dbReference type="PANTHER" id="PTHR16047">
    <property type="entry name" value="RFWD3 PROTEIN"/>
    <property type="match status" value="1"/>
</dbReference>
<dbReference type="GO" id="GO:0036297">
    <property type="term" value="P:interstrand cross-link repair"/>
    <property type="evidence" value="ECO:0007669"/>
    <property type="project" value="InterPro"/>
</dbReference>
<evidence type="ECO:0000256" key="1">
    <source>
        <dbReference type="PROSITE-ProRule" id="PRU00175"/>
    </source>
</evidence>
<dbReference type="GO" id="GO:0005634">
    <property type="term" value="C:nucleus"/>
    <property type="evidence" value="ECO:0007669"/>
    <property type="project" value="InterPro"/>
</dbReference>
<dbReference type="Gene3D" id="2.130.10.10">
    <property type="entry name" value="YVTN repeat-like/Quinoprotein amine dehydrogenase"/>
    <property type="match status" value="1"/>
</dbReference>
<reference evidence="3 4" key="1">
    <citation type="journal article" date="2012" name="Proc. Natl. Acad. Sci. U.S.A.">
        <title>Gain and loss of multiple functionally related, horizontally transferred genes in the reduced genomes of two microsporidian parasites.</title>
        <authorList>
            <person name="Pombert J.-F."/>
            <person name="Selman M."/>
            <person name="Burki F."/>
            <person name="Bardell F.T."/>
            <person name="Farinelli L."/>
            <person name="Solter L.F."/>
            <person name="Whitman D.W."/>
            <person name="Weiss L.M."/>
            <person name="Corradi N."/>
            <person name="Keeling P.J."/>
        </authorList>
    </citation>
    <scope>NUCLEOTIDE SEQUENCE [LARGE SCALE GENOMIC DNA]</scope>
    <source>
        <strain evidence="3 4">SJ-2008</strain>
    </source>
</reference>
<dbReference type="GeneID" id="20521400"/>
<accession>I6ZIP7</accession>
<dbReference type="PANTHER" id="PTHR16047:SF7">
    <property type="entry name" value="E3 UBIQUITIN-PROTEIN LIGASE RFWD3"/>
    <property type="match status" value="1"/>
</dbReference>
<evidence type="ECO:0000313" key="4">
    <source>
        <dbReference type="Proteomes" id="UP000010094"/>
    </source>
</evidence>
<dbReference type="InterPro" id="IPR015943">
    <property type="entry name" value="WD40/YVTN_repeat-like_dom_sf"/>
</dbReference>
<dbReference type="SMART" id="SM00184">
    <property type="entry name" value="RING"/>
    <property type="match status" value="1"/>
</dbReference>
<dbReference type="PROSITE" id="PS50089">
    <property type="entry name" value="ZF_RING_2"/>
    <property type="match status" value="1"/>
</dbReference>
<organism evidence="3 4">
    <name type="scientific">Encephalitozoon romaleae (strain SJ-2008)</name>
    <name type="common">Microsporidian parasite</name>
    <dbReference type="NCBI Taxonomy" id="1178016"/>
    <lineage>
        <taxon>Eukaryota</taxon>
        <taxon>Fungi</taxon>
        <taxon>Fungi incertae sedis</taxon>
        <taxon>Microsporidia</taxon>
        <taxon>Unikaryonidae</taxon>
        <taxon>Encephalitozoon</taxon>
    </lineage>
</organism>
<dbReference type="CDD" id="cd16450">
    <property type="entry name" value="mRING-C3HGC3_RFWD3"/>
    <property type="match status" value="1"/>
</dbReference>
<dbReference type="SUPFAM" id="SSF50998">
    <property type="entry name" value="Quinoprotein alcohol dehydrogenase-like"/>
    <property type="match status" value="1"/>
</dbReference>
<feature type="domain" description="RING-type" evidence="2">
    <location>
        <begin position="7"/>
        <end position="52"/>
    </location>
</feature>
<sequence length="418" mass="47901">MDCGTICPICFSEYTTKGNHRVVSLQCGHLFGSQCIQKWVGKKSKMQCPLCSVQSTKRQIRPVYASKIVAIDTENEQKLLERCLREEKEKNEYIEICTGLKAQIEALKMELLHAKEEKTENTFLIHKHKKFSINAGFNTANSIIWYDESNCTMIVTRKSGKNVGIQKFESYDFSKSEFIVLGEGPPIKNMSLSPFNEDLGLLPIGNVLNIVNIYNGNVVAKYIAHNQIESTCFDKDDRNTIYCGDDKGSVYFINISSCEPLKILKVSDISIHSICKKGLEVFASTIYQTYRIIFSGDCIPCNLEMEPYSICTNMSAYGNHLLLTFRSLDLRVKHFIYGKKEVCLSLGIKQAKKHRDRIHRDHIYIVDDERSSIRVLKLHSLEVIYTYTFKERVLDFFVCDTFLFVLAKFAIHIFSNNT</sequence>
<dbReference type="VEuPathDB" id="MicrosporidiaDB:EROM_060030"/>
<dbReference type="GO" id="GO:0008270">
    <property type="term" value="F:zinc ion binding"/>
    <property type="evidence" value="ECO:0007669"/>
    <property type="project" value="UniProtKB-KW"/>
</dbReference>
<dbReference type="InterPro" id="IPR037381">
    <property type="entry name" value="RFWD3"/>
</dbReference>